<dbReference type="Gene3D" id="3.40.50.1000">
    <property type="entry name" value="HAD superfamily/HAD-like"/>
    <property type="match status" value="1"/>
</dbReference>
<dbReference type="Gene3D" id="1.10.150.240">
    <property type="entry name" value="Putative phosphatase, domain 2"/>
    <property type="match status" value="1"/>
</dbReference>
<evidence type="ECO:0000256" key="3">
    <source>
        <dbReference type="ARBA" id="ARBA00022723"/>
    </source>
</evidence>
<sequence>MTISETLPPRAAATLDAIGLVIFDCDGVLIDSEPIASRTLAEALAAAGVDITPQEAHRRFTGNSERDIRAMCARDYGLEDIEGLFTGWHQRLYAEFATTLTAMPDIAEVVAALERPKCVASNSTLERLRASLGQLPLWQSFAPFVFSAEQVKRPKPAPDLLLHCARELEVEPARCVMIDDSPHGISSAVAAGMVPIGFVDPADPRPGRRALLKAAGAFSVAMGAAELPAALAAADEALASRTQ</sequence>
<dbReference type="CDD" id="cd07526">
    <property type="entry name" value="HAD_BPGM_like"/>
    <property type="match status" value="1"/>
</dbReference>
<dbReference type="GO" id="GO:0046872">
    <property type="term" value="F:metal ion binding"/>
    <property type="evidence" value="ECO:0007669"/>
    <property type="project" value="UniProtKB-KW"/>
</dbReference>
<keyword evidence="3" id="KW-0479">Metal-binding</keyword>
<dbReference type="InterPro" id="IPR023198">
    <property type="entry name" value="PGP-like_dom2"/>
</dbReference>
<evidence type="ECO:0000256" key="2">
    <source>
        <dbReference type="ARBA" id="ARBA00006171"/>
    </source>
</evidence>
<evidence type="ECO:0000256" key="1">
    <source>
        <dbReference type="ARBA" id="ARBA00001946"/>
    </source>
</evidence>
<dbReference type="NCBIfam" id="TIGR01509">
    <property type="entry name" value="HAD-SF-IA-v3"/>
    <property type="match status" value="1"/>
</dbReference>
<dbReference type="InterPro" id="IPR023214">
    <property type="entry name" value="HAD_sf"/>
</dbReference>
<proteinExistence type="inferred from homology"/>
<dbReference type="OrthoDB" id="9797743at2"/>
<dbReference type="Proteomes" id="UP000095463">
    <property type="component" value="Unassembled WGS sequence"/>
</dbReference>
<dbReference type="AlphaFoldDB" id="A0A1E5XQG8"/>
<dbReference type="PANTHER" id="PTHR46193:SF10">
    <property type="entry name" value="6-PHOSPHOGLUCONATE PHOSPHATASE"/>
    <property type="match status" value="1"/>
</dbReference>
<dbReference type="GO" id="GO:0016787">
    <property type="term" value="F:hydrolase activity"/>
    <property type="evidence" value="ECO:0007669"/>
    <property type="project" value="UniProtKB-KW"/>
</dbReference>
<keyword evidence="4" id="KW-0460">Magnesium</keyword>
<name>A0A1E5XQG8_9HYPH</name>
<dbReference type="EMBL" id="LAJE02000183">
    <property type="protein sequence ID" value="OEO30838.1"/>
    <property type="molecule type" value="Genomic_DNA"/>
</dbReference>
<reference evidence="5 6" key="1">
    <citation type="journal article" date="2015" name="Genome Announc.">
        <title>Genome Assemblies of Three Soil-Associated Devosia species: D. insulae, D. limi, and D. soli.</title>
        <authorList>
            <person name="Hassan Y.I."/>
            <person name="Lepp D."/>
            <person name="Zhou T."/>
        </authorList>
    </citation>
    <scope>NUCLEOTIDE SEQUENCE [LARGE SCALE GENOMIC DNA]</scope>
    <source>
        <strain evidence="5 6">DS-56</strain>
    </source>
</reference>
<comment type="cofactor">
    <cofactor evidence="1">
        <name>Mg(2+)</name>
        <dbReference type="ChEBI" id="CHEBI:18420"/>
    </cofactor>
</comment>
<evidence type="ECO:0000313" key="6">
    <source>
        <dbReference type="Proteomes" id="UP000095463"/>
    </source>
</evidence>
<keyword evidence="6" id="KW-1185">Reference proteome</keyword>
<comment type="similarity">
    <text evidence="2">Belongs to the HAD-like hydrolase superfamily. CbbY/CbbZ/Gph/YieH family.</text>
</comment>
<gene>
    <name evidence="5" type="ORF">VW23_019220</name>
</gene>
<dbReference type="PANTHER" id="PTHR46193">
    <property type="entry name" value="6-PHOSPHOGLUCONATE PHOSPHATASE"/>
    <property type="match status" value="1"/>
</dbReference>
<keyword evidence="5" id="KW-0378">Hydrolase</keyword>
<accession>A0A1E5XQG8</accession>
<dbReference type="InterPro" id="IPR006439">
    <property type="entry name" value="HAD-SF_hydro_IA"/>
</dbReference>
<comment type="caution">
    <text evidence="5">The sequence shown here is derived from an EMBL/GenBank/DDBJ whole genome shotgun (WGS) entry which is preliminary data.</text>
</comment>
<organism evidence="5 6">
    <name type="scientific">Devosia insulae DS-56</name>
    <dbReference type="NCBI Taxonomy" id="1116389"/>
    <lineage>
        <taxon>Bacteria</taxon>
        <taxon>Pseudomonadati</taxon>
        <taxon>Pseudomonadota</taxon>
        <taxon>Alphaproteobacteria</taxon>
        <taxon>Hyphomicrobiales</taxon>
        <taxon>Devosiaceae</taxon>
        <taxon>Devosia</taxon>
    </lineage>
</organism>
<dbReference type="InterPro" id="IPR051600">
    <property type="entry name" value="Beta-PGM-like"/>
</dbReference>
<dbReference type="SFLD" id="SFLDS00003">
    <property type="entry name" value="Haloacid_Dehalogenase"/>
    <property type="match status" value="1"/>
</dbReference>
<dbReference type="SUPFAM" id="SSF56784">
    <property type="entry name" value="HAD-like"/>
    <property type="match status" value="1"/>
</dbReference>
<evidence type="ECO:0000313" key="5">
    <source>
        <dbReference type="EMBL" id="OEO30838.1"/>
    </source>
</evidence>
<evidence type="ECO:0000256" key="4">
    <source>
        <dbReference type="ARBA" id="ARBA00022842"/>
    </source>
</evidence>
<protein>
    <submittedName>
        <fullName evidence="5">Hydrolase</fullName>
    </submittedName>
</protein>
<dbReference type="Pfam" id="PF00702">
    <property type="entry name" value="Hydrolase"/>
    <property type="match status" value="1"/>
</dbReference>
<dbReference type="SFLD" id="SFLDG01129">
    <property type="entry name" value="C1.5:_HAD__Beta-PGM__Phosphata"/>
    <property type="match status" value="1"/>
</dbReference>
<dbReference type="InterPro" id="IPR036412">
    <property type="entry name" value="HAD-like_sf"/>
</dbReference>
<dbReference type="RefSeq" id="WP_069909959.1">
    <property type="nucleotide sequence ID" value="NZ_LAJE02000183.1"/>
</dbReference>
<dbReference type="SFLD" id="SFLDG01135">
    <property type="entry name" value="C1.5.6:_HAD__Beta-PGM__Phospha"/>
    <property type="match status" value="1"/>
</dbReference>